<feature type="chain" id="PRO_5036354121" evidence="3">
    <location>
        <begin position="26"/>
        <end position="194"/>
    </location>
</feature>
<reference evidence="4" key="1">
    <citation type="submission" date="2019-02" db="EMBL/GenBank/DDBJ databases">
        <authorList>
            <person name="Gruber-Vodicka R. H."/>
            <person name="Seah K. B. B."/>
        </authorList>
    </citation>
    <scope>NUCLEOTIDE SEQUENCE</scope>
    <source>
        <strain evidence="5">BECK_DK161</strain>
        <strain evidence="4">BECK_DK47</strain>
    </source>
</reference>
<feature type="transmembrane region" description="Helical" evidence="2">
    <location>
        <begin position="163"/>
        <end position="185"/>
    </location>
</feature>
<proteinExistence type="predicted"/>
<accession>A0A450RY07</accession>
<keyword evidence="1" id="KW-0175">Coiled coil</keyword>
<feature type="signal peptide" evidence="3">
    <location>
        <begin position="1"/>
        <end position="25"/>
    </location>
</feature>
<dbReference type="AlphaFoldDB" id="A0A450RY07"/>
<keyword evidence="2" id="KW-0472">Membrane</keyword>
<evidence type="ECO:0000256" key="1">
    <source>
        <dbReference type="SAM" id="Coils"/>
    </source>
</evidence>
<dbReference type="EMBL" id="CAADEX010000007">
    <property type="protein sequence ID" value="VFJ44112.1"/>
    <property type="molecule type" value="Genomic_DNA"/>
</dbReference>
<keyword evidence="2" id="KW-1133">Transmembrane helix</keyword>
<organism evidence="4">
    <name type="scientific">Candidatus Kentrum sp. DK</name>
    <dbReference type="NCBI Taxonomy" id="2126562"/>
    <lineage>
        <taxon>Bacteria</taxon>
        <taxon>Pseudomonadati</taxon>
        <taxon>Pseudomonadota</taxon>
        <taxon>Gammaproteobacteria</taxon>
        <taxon>Candidatus Kentrum</taxon>
    </lineage>
</organism>
<gene>
    <name evidence="4" type="ORF">BECKDK2373B_GA0170837_100735</name>
    <name evidence="5" type="ORF">BECKDK2373C_GA0170839_10308</name>
</gene>
<sequence>MPLRIRLVSMIIVCLLGCLSGSALAETSAQTAGEETGEMAYVIDRLLVGVYKDETLTGTALEVLPTGASMEILTRQEEIARVRTGNGIEGWVDNNYLMKEKPAQLLLLEAEAAHEKTKEVLREAERRLRELEAENPNLVSSGISFGFPSHAEPLPPPMTVRQWIFLIFSFLLALSVGGLIIYGVIHRRYYLLDR</sequence>
<dbReference type="EMBL" id="CAADEY010000030">
    <property type="protein sequence ID" value="VFJ50795.1"/>
    <property type="molecule type" value="Genomic_DNA"/>
</dbReference>
<evidence type="ECO:0000313" key="4">
    <source>
        <dbReference type="EMBL" id="VFJ44112.1"/>
    </source>
</evidence>
<name>A0A450RY07_9GAMM</name>
<evidence type="ECO:0000313" key="5">
    <source>
        <dbReference type="EMBL" id="VFJ50795.1"/>
    </source>
</evidence>
<keyword evidence="3" id="KW-0732">Signal</keyword>
<protein>
    <submittedName>
        <fullName evidence="4">SH3 domain protein</fullName>
    </submittedName>
</protein>
<feature type="coiled-coil region" evidence="1">
    <location>
        <begin position="107"/>
        <end position="141"/>
    </location>
</feature>
<evidence type="ECO:0000256" key="2">
    <source>
        <dbReference type="SAM" id="Phobius"/>
    </source>
</evidence>
<evidence type="ECO:0000256" key="3">
    <source>
        <dbReference type="SAM" id="SignalP"/>
    </source>
</evidence>
<keyword evidence="2" id="KW-0812">Transmembrane</keyword>